<keyword evidence="3" id="KW-0963">Cytoplasm</keyword>
<evidence type="ECO:0000256" key="2">
    <source>
        <dbReference type="ARBA" id="ARBA00023186"/>
    </source>
</evidence>
<dbReference type="Pfam" id="PF01774">
    <property type="entry name" value="UreD"/>
    <property type="match status" value="1"/>
</dbReference>
<dbReference type="GO" id="GO:0016151">
    <property type="term" value="F:nickel cation binding"/>
    <property type="evidence" value="ECO:0007669"/>
    <property type="project" value="UniProtKB-UniRule"/>
</dbReference>
<reference evidence="4 5" key="1">
    <citation type="submission" date="2015-09" db="EMBL/GenBank/DDBJ databases">
        <authorList>
            <consortium name="Swine Surveillance"/>
        </authorList>
    </citation>
    <scope>NUCLEOTIDE SEQUENCE [LARGE SCALE GENOMIC DNA]</scope>
    <source>
        <strain evidence="4 5">CECT 4357</strain>
    </source>
</reference>
<dbReference type="InterPro" id="IPR002669">
    <property type="entry name" value="UreD"/>
</dbReference>
<dbReference type="HAMAP" id="MF_01384">
    <property type="entry name" value="UreD"/>
    <property type="match status" value="1"/>
</dbReference>
<comment type="subcellular location">
    <subcellularLocation>
        <location evidence="3">Cytoplasm</location>
    </subcellularLocation>
</comment>
<keyword evidence="2 3" id="KW-0143">Chaperone</keyword>
<protein>
    <recommendedName>
        <fullName evidence="3">Urease accessory protein UreD</fullName>
    </recommendedName>
</protein>
<keyword evidence="5" id="KW-1185">Reference proteome</keyword>
<gene>
    <name evidence="3 4" type="primary">ureD</name>
    <name evidence="4" type="ORF">TG4357_01738</name>
</gene>
<dbReference type="RefSeq" id="WP_175473938.1">
    <property type="nucleotide sequence ID" value="NZ_CP051181.1"/>
</dbReference>
<dbReference type="AlphaFoldDB" id="A0A0P1FAS2"/>
<comment type="similarity">
    <text evidence="1 3">Belongs to the UreD family.</text>
</comment>
<dbReference type="STRING" id="53501.SAMN04488043_11026"/>
<evidence type="ECO:0000256" key="3">
    <source>
        <dbReference type="HAMAP-Rule" id="MF_01384"/>
    </source>
</evidence>
<comment type="function">
    <text evidence="3">Required for maturation of urease via the functional incorporation of the urease nickel metallocenter.</text>
</comment>
<comment type="subunit">
    <text evidence="3">UreD, UreF and UreG form a complex that acts as a GTP-hydrolysis-dependent molecular chaperone, activating the urease apoprotein by helping to assemble the nickel containing metallocenter of UreC. The UreE protein probably delivers the nickel.</text>
</comment>
<dbReference type="GO" id="GO:0005737">
    <property type="term" value="C:cytoplasm"/>
    <property type="evidence" value="ECO:0007669"/>
    <property type="project" value="UniProtKB-SubCell"/>
</dbReference>
<proteinExistence type="inferred from homology"/>
<sequence length="286" mass="30764">MPERIITIAAKISSNLHVSQQPRANGEAMVFSKLRNTGSAIADLRTSGCMKMLFPRSDGQELTGIMLNTAGGVTGGDRLAIQAGAKAGSHLRLSTQAAERIYRAQPGEVGRIETRLSAEDGARLDWLPQETILFDRAALDRRLTVDLSATARLLLVEPLIFGRAAMGEAVNDAQLTDRIRVTRDDALIFADTMRLQGNLQAHMTRSAIGAGAGAMATVLLATTVDEADHLLPHIRALLPTTAGASVIRPGLLYLRLLAPDGFELRKTLLPVLTCLNGANLPRTWMI</sequence>
<dbReference type="PANTHER" id="PTHR33643:SF1">
    <property type="entry name" value="UREASE ACCESSORY PROTEIN D"/>
    <property type="match status" value="1"/>
</dbReference>
<keyword evidence="3" id="KW-0996">Nickel insertion</keyword>
<dbReference type="PANTHER" id="PTHR33643">
    <property type="entry name" value="UREASE ACCESSORY PROTEIN D"/>
    <property type="match status" value="1"/>
</dbReference>
<dbReference type="Proteomes" id="UP000051587">
    <property type="component" value="Unassembled WGS sequence"/>
</dbReference>
<evidence type="ECO:0000313" key="5">
    <source>
        <dbReference type="Proteomes" id="UP000051587"/>
    </source>
</evidence>
<evidence type="ECO:0000256" key="1">
    <source>
        <dbReference type="ARBA" id="ARBA00007177"/>
    </source>
</evidence>
<organism evidence="4 5">
    <name type="scientific">Thalassovita gelatinovora</name>
    <name type="common">Thalassobius gelatinovorus</name>
    <dbReference type="NCBI Taxonomy" id="53501"/>
    <lineage>
        <taxon>Bacteria</taxon>
        <taxon>Pseudomonadati</taxon>
        <taxon>Pseudomonadota</taxon>
        <taxon>Alphaproteobacteria</taxon>
        <taxon>Rhodobacterales</taxon>
        <taxon>Roseobacteraceae</taxon>
        <taxon>Thalassovita</taxon>
    </lineage>
</organism>
<dbReference type="EMBL" id="CYSA01000016">
    <property type="protein sequence ID" value="CUH65224.1"/>
    <property type="molecule type" value="Genomic_DNA"/>
</dbReference>
<accession>A0A0P1FAS2</accession>
<evidence type="ECO:0000313" key="4">
    <source>
        <dbReference type="EMBL" id="CUH65224.1"/>
    </source>
</evidence>
<name>A0A0P1FAS2_THAGE</name>